<dbReference type="InterPro" id="IPR009908">
    <property type="entry name" value="Methylamine_util_MauE"/>
</dbReference>
<gene>
    <name evidence="7" type="ORF">SHK19_05825</name>
</gene>
<organism evidence="7 8">
    <name type="scientific">Nocardioides bizhenqiangii</name>
    <dbReference type="NCBI Taxonomy" id="3095076"/>
    <lineage>
        <taxon>Bacteria</taxon>
        <taxon>Bacillati</taxon>
        <taxon>Actinomycetota</taxon>
        <taxon>Actinomycetes</taxon>
        <taxon>Propionibacteriales</taxon>
        <taxon>Nocardioidaceae</taxon>
        <taxon>Nocardioides</taxon>
    </lineage>
</organism>
<feature type="transmembrane region" description="Helical" evidence="5">
    <location>
        <begin position="53"/>
        <end position="70"/>
    </location>
</feature>
<evidence type="ECO:0000313" key="7">
    <source>
        <dbReference type="EMBL" id="WQQ27750.1"/>
    </source>
</evidence>
<keyword evidence="2 5" id="KW-0812">Transmembrane</keyword>
<name>A0ABZ0ZUK5_9ACTN</name>
<evidence type="ECO:0000313" key="8">
    <source>
        <dbReference type="Proteomes" id="UP001327225"/>
    </source>
</evidence>
<protein>
    <submittedName>
        <fullName evidence="7">MauE/DoxX family redox-associated membrane protein</fullName>
    </submittedName>
</protein>
<reference evidence="8" key="1">
    <citation type="submission" date="2023-12" db="EMBL/GenBank/DDBJ databases">
        <title>Novel species in genus Nocardioides.</title>
        <authorList>
            <person name="Zhou H."/>
        </authorList>
    </citation>
    <scope>NUCLEOTIDE SEQUENCE [LARGE SCALE GENOMIC DNA]</scope>
    <source>
        <strain evidence="8">HM61</strain>
    </source>
</reference>
<sequence length="171" mass="17692">MEGRAHAWLGLIARLLTGGVWIVAGALKVTDPAASIAAVRAYELLPGSLVEPVGYALPAVELVVGVALVLGAFTRGAAVVSALLFVAFIIGIASVWARGIEIDCGCFGGGGPKEDAASSYPWEIARDVALLIASLYLVVVRRTRLAVDNLLFPTRATGAEVPDPDPVEQGS</sequence>
<keyword evidence="4 5" id="KW-0472">Membrane</keyword>
<evidence type="ECO:0000256" key="2">
    <source>
        <dbReference type="ARBA" id="ARBA00022692"/>
    </source>
</evidence>
<evidence type="ECO:0000256" key="3">
    <source>
        <dbReference type="ARBA" id="ARBA00022989"/>
    </source>
</evidence>
<comment type="subcellular location">
    <subcellularLocation>
        <location evidence="1">Membrane</location>
        <topology evidence="1">Multi-pass membrane protein</topology>
    </subcellularLocation>
</comment>
<dbReference type="EMBL" id="CP141059">
    <property type="protein sequence ID" value="WQQ27750.1"/>
    <property type="molecule type" value="Genomic_DNA"/>
</dbReference>
<feature type="transmembrane region" description="Helical" evidence="5">
    <location>
        <begin position="7"/>
        <end position="27"/>
    </location>
</feature>
<dbReference type="Proteomes" id="UP001327225">
    <property type="component" value="Chromosome"/>
</dbReference>
<dbReference type="RefSeq" id="WP_322458284.1">
    <property type="nucleotide sequence ID" value="NZ_CP141059.1"/>
</dbReference>
<evidence type="ECO:0000256" key="5">
    <source>
        <dbReference type="SAM" id="Phobius"/>
    </source>
</evidence>
<feature type="transmembrane region" description="Helical" evidence="5">
    <location>
        <begin position="77"/>
        <end position="97"/>
    </location>
</feature>
<proteinExistence type="predicted"/>
<evidence type="ECO:0000259" key="6">
    <source>
        <dbReference type="Pfam" id="PF07291"/>
    </source>
</evidence>
<evidence type="ECO:0000256" key="1">
    <source>
        <dbReference type="ARBA" id="ARBA00004141"/>
    </source>
</evidence>
<keyword evidence="3 5" id="KW-1133">Transmembrane helix</keyword>
<dbReference type="Pfam" id="PF07291">
    <property type="entry name" value="MauE"/>
    <property type="match status" value="1"/>
</dbReference>
<keyword evidence="8" id="KW-1185">Reference proteome</keyword>
<feature type="domain" description="Methylamine utilisation protein MauE" evidence="6">
    <location>
        <begin position="7"/>
        <end position="138"/>
    </location>
</feature>
<accession>A0ABZ0ZUK5</accession>
<evidence type="ECO:0000256" key="4">
    <source>
        <dbReference type="ARBA" id="ARBA00023136"/>
    </source>
</evidence>